<protein>
    <submittedName>
        <fullName evidence="1">Uncharacterized protein</fullName>
    </submittedName>
</protein>
<keyword evidence="2" id="KW-1185">Reference proteome</keyword>
<evidence type="ECO:0000313" key="2">
    <source>
        <dbReference type="Proteomes" id="UP000629870"/>
    </source>
</evidence>
<dbReference type="Proteomes" id="UP000629870">
    <property type="component" value="Unassembled WGS sequence"/>
</dbReference>
<organism evidence="1 2">
    <name type="scientific">Deinococcus radiopugnans ATCC 19172</name>
    <dbReference type="NCBI Taxonomy" id="585398"/>
    <lineage>
        <taxon>Bacteria</taxon>
        <taxon>Thermotogati</taxon>
        <taxon>Deinococcota</taxon>
        <taxon>Deinococci</taxon>
        <taxon>Deinococcales</taxon>
        <taxon>Deinococcaceae</taxon>
        <taxon>Deinococcus</taxon>
    </lineage>
</organism>
<accession>A0ABR6NNE5</accession>
<sequence>MAEHMAQGFSREEAEYLTVKGMGEPQTVNRGLLGHVFTNRLGWAALAVLLVGGGGWYAYQAAQWEGVRPVATTALDDTAISQIDSHDWPSNYGGIGGSAGGFAKAAEIRFPEGTTHVFAAFLSAQTTTLRSSFSWWVGPPFLKATTDELKRFWQGHFRLVSIAAQRFDGQPCPKTQVQVGNVLYGIRTFFPKEPGSWQRDQHGLTYYSNLVSGFCLNNPGNLELRRTPLALNTWTPVMEVFPGLAEQKQQGTVILLLYSSNTTDIPGRKPEDVYQYDPKAGWHAN</sequence>
<proteinExistence type="predicted"/>
<name>A0ABR6NNE5_9DEIO</name>
<gene>
    <name evidence="1" type="ORF">HNQ04_000787</name>
</gene>
<comment type="caution">
    <text evidence="1">The sequence shown here is derived from an EMBL/GenBank/DDBJ whole genome shotgun (WGS) entry which is preliminary data.</text>
</comment>
<dbReference type="EMBL" id="JACHEW010000003">
    <property type="protein sequence ID" value="MBB6015558.1"/>
    <property type="molecule type" value="Genomic_DNA"/>
</dbReference>
<reference evidence="1 2" key="1">
    <citation type="submission" date="2020-08" db="EMBL/GenBank/DDBJ databases">
        <title>Genomic Encyclopedia of Type Strains, Phase IV (KMG-IV): sequencing the most valuable type-strain genomes for metagenomic binning, comparative biology and taxonomic classification.</title>
        <authorList>
            <person name="Goeker M."/>
        </authorList>
    </citation>
    <scope>NUCLEOTIDE SEQUENCE [LARGE SCALE GENOMIC DNA]</scope>
    <source>
        <strain evidence="1 2">DSM 12027</strain>
    </source>
</reference>
<evidence type="ECO:0000313" key="1">
    <source>
        <dbReference type="EMBL" id="MBB6015558.1"/>
    </source>
</evidence>